<keyword evidence="2" id="KW-1185">Reference proteome</keyword>
<dbReference type="RefSeq" id="XP_003718845.1">
    <property type="nucleotide sequence ID" value="XM_003718797.1"/>
</dbReference>
<dbReference type="Proteomes" id="UP000009058">
    <property type="component" value="Chromosome 5"/>
</dbReference>
<evidence type="ECO:0000313" key="2">
    <source>
        <dbReference type="Proteomes" id="UP000009058"/>
    </source>
</evidence>
<proteinExistence type="predicted"/>
<dbReference type="VEuPathDB" id="FungiDB:MGG_00260"/>
<dbReference type="KEGG" id="mgr:MGG_00260"/>
<dbReference type="OrthoDB" id="5412996at2759"/>
<accession>G4NDC3</accession>
<evidence type="ECO:0000313" key="1">
    <source>
        <dbReference type="EMBL" id="EHA49261.1"/>
    </source>
</evidence>
<dbReference type="InParanoid" id="G4NDC3"/>
<reference evidence="1 2" key="1">
    <citation type="journal article" date="2005" name="Nature">
        <title>The genome sequence of the rice blast fungus Magnaporthe grisea.</title>
        <authorList>
            <person name="Dean R.A."/>
            <person name="Talbot N.J."/>
            <person name="Ebbole D.J."/>
            <person name="Farman M.L."/>
            <person name="Mitchell T.K."/>
            <person name="Orbach M.J."/>
            <person name="Thon M."/>
            <person name="Kulkarni R."/>
            <person name="Xu J.R."/>
            <person name="Pan H."/>
            <person name="Read N.D."/>
            <person name="Lee Y.H."/>
            <person name="Carbone I."/>
            <person name="Brown D."/>
            <person name="Oh Y.Y."/>
            <person name="Donofrio N."/>
            <person name="Jeong J.S."/>
            <person name="Soanes D.M."/>
            <person name="Djonovic S."/>
            <person name="Kolomiets E."/>
            <person name="Rehmeyer C."/>
            <person name="Li W."/>
            <person name="Harding M."/>
            <person name="Kim S."/>
            <person name="Lebrun M.H."/>
            <person name="Bohnert H."/>
            <person name="Coughlan S."/>
            <person name="Butler J."/>
            <person name="Calvo S."/>
            <person name="Ma L.J."/>
            <person name="Nicol R."/>
            <person name="Purcell S."/>
            <person name="Nusbaum C."/>
            <person name="Galagan J.E."/>
            <person name="Birren B.W."/>
        </authorList>
    </citation>
    <scope>NUCLEOTIDE SEQUENCE [LARGE SCALE GENOMIC DNA]</scope>
    <source>
        <strain evidence="2">70-15 / ATCC MYA-4617 / FGSC 8958</strain>
    </source>
</reference>
<dbReference type="EMBL" id="CM001235">
    <property type="protein sequence ID" value="EHA49261.1"/>
    <property type="molecule type" value="Genomic_DNA"/>
</dbReference>
<dbReference type="GeneID" id="2674546"/>
<dbReference type="AlphaFoldDB" id="G4NDC3"/>
<reference key="2">
    <citation type="submission" date="2011-05" db="EMBL/GenBank/DDBJ databases">
        <title>The Genome Sequence of Magnaporthe oryzae 70-15.</title>
        <authorList>
            <consortium name="The Broad Institute Genome Sequencing Platform"/>
            <person name="Ma L.-J."/>
            <person name="Dead R."/>
            <person name="Young S.K."/>
            <person name="Zeng Q."/>
            <person name="Gargeya S."/>
            <person name="Fitzgerald M."/>
            <person name="Haas B."/>
            <person name="Abouelleil A."/>
            <person name="Alvarado L."/>
            <person name="Arachchi H.M."/>
            <person name="Berlin A."/>
            <person name="Brown A."/>
            <person name="Chapman S.B."/>
            <person name="Chen Z."/>
            <person name="Dunbar C."/>
            <person name="Freedman E."/>
            <person name="Gearin G."/>
            <person name="Gellesch M."/>
            <person name="Goldberg J."/>
            <person name="Griggs A."/>
            <person name="Gujja S."/>
            <person name="Heiman D."/>
            <person name="Howarth C."/>
            <person name="Larson L."/>
            <person name="Lui A."/>
            <person name="MacDonald P.J.P."/>
            <person name="Mehta T."/>
            <person name="Montmayeur A."/>
            <person name="Murphy C."/>
            <person name="Neiman D."/>
            <person name="Pearson M."/>
            <person name="Priest M."/>
            <person name="Roberts A."/>
            <person name="Saif S."/>
            <person name="Shea T."/>
            <person name="Shenoy N."/>
            <person name="Sisk P."/>
            <person name="Stolte C."/>
            <person name="Sykes S."/>
            <person name="Yandava C."/>
            <person name="Wortman J."/>
            <person name="Nusbaum C."/>
            <person name="Birren B."/>
        </authorList>
    </citation>
    <scope>NUCLEOTIDE SEQUENCE</scope>
    <source>
        <strain>70-15</strain>
    </source>
</reference>
<sequence>MSSGEGFGGADFPGACKAGILAHHRRLQYICKFEFKREEGEDRDDLLTPPDVLVRLPTSYLAQFPDGRAHQETTTARFRRQKTDVPLPQVLHHGRDETLGRLFADARPVPNPDISSSELKDSYRRMARCLLQPHKRNFSRIRSLLEDDYGSTSVAGRPVTQNMNNMLQLANMPRSVLPKQNKRFDTADECSPRNLPGGSYSTNPRCGRLDLEAECGTTSHISKCFCRPWRSREQGFSDYMTHLVWRNP</sequence>
<name>G4NDC3_PYRO7</name>
<gene>
    <name evidence="1" type="ORF">MGG_00260</name>
</gene>
<organism evidence="1 2">
    <name type="scientific">Pyricularia oryzae (strain 70-15 / ATCC MYA-4617 / FGSC 8958)</name>
    <name type="common">Rice blast fungus</name>
    <name type="synonym">Magnaporthe oryzae</name>
    <dbReference type="NCBI Taxonomy" id="242507"/>
    <lineage>
        <taxon>Eukaryota</taxon>
        <taxon>Fungi</taxon>
        <taxon>Dikarya</taxon>
        <taxon>Ascomycota</taxon>
        <taxon>Pezizomycotina</taxon>
        <taxon>Sordariomycetes</taxon>
        <taxon>Sordariomycetidae</taxon>
        <taxon>Magnaporthales</taxon>
        <taxon>Pyriculariaceae</taxon>
        <taxon>Pyricularia</taxon>
    </lineage>
</organism>
<dbReference type="HOGENOM" id="CLU_1120351_0_0_1"/>
<protein>
    <submittedName>
        <fullName evidence="1">Uncharacterized protein</fullName>
    </submittedName>
</protein>